<gene>
    <name evidence="4" type="primary">cpaA</name>
    <name evidence="4" type="ordered locus">BMULJ_01505</name>
</gene>
<dbReference type="STRING" id="395019.BMULJ_01505"/>
<dbReference type="GO" id="GO:0006465">
    <property type="term" value="P:signal peptide processing"/>
    <property type="evidence" value="ECO:0007669"/>
    <property type="project" value="TreeGrafter"/>
</dbReference>
<dbReference type="GO" id="GO:0004190">
    <property type="term" value="F:aspartic-type endopeptidase activity"/>
    <property type="evidence" value="ECO:0007669"/>
    <property type="project" value="InterPro"/>
</dbReference>
<sequence>MAHLFFAGIFLVWVTLVASSDIRFRNIRNSLVIAGLAGALIGVTVNENPFGISLVQSLIGASIGLICFFPLFAMRVMGAADVKVFAVLGAWCGAQALLGFWIVASLAASLHALWLMVASRTSVAALYKRNTPAMSLGGRRATPYAAFLVMPAAAWLLHLMHVRGA</sequence>
<dbReference type="PANTHER" id="PTHR30487:SF0">
    <property type="entry name" value="PREPILIN LEADER PEPTIDASE_N-METHYLTRANSFERASE-RELATED"/>
    <property type="match status" value="1"/>
</dbReference>
<keyword evidence="2" id="KW-1133">Transmembrane helix</keyword>
<evidence type="ECO:0000259" key="3">
    <source>
        <dbReference type="Pfam" id="PF01478"/>
    </source>
</evidence>
<comment type="similarity">
    <text evidence="1">Belongs to the peptidase A24 family.</text>
</comment>
<dbReference type="HOGENOM" id="CLU_057101_6_1_4"/>
<dbReference type="eggNOG" id="COG1989">
    <property type="taxonomic scope" value="Bacteria"/>
</dbReference>
<name>A0A0H3KJ93_BURM1</name>
<feature type="transmembrane region" description="Helical" evidence="2">
    <location>
        <begin position="141"/>
        <end position="160"/>
    </location>
</feature>
<dbReference type="InterPro" id="IPR050882">
    <property type="entry name" value="Prepilin_peptidase/N-MTase"/>
</dbReference>
<dbReference type="KEGG" id="bmj:BMULJ_01505"/>
<accession>A0A0H3KJ93</accession>
<feature type="transmembrane region" description="Helical" evidence="2">
    <location>
        <begin position="50"/>
        <end position="72"/>
    </location>
</feature>
<keyword evidence="2" id="KW-0472">Membrane</keyword>
<keyword evidence="5" id="KW-1185">Reference proteome</keyword>
<protein>
    <submittedName>
        <fullName evidence="4">Prepilin peptidase</fullName>
    </submittedName>
</protein>
<dbReference type="Proteomes" id="UP000008815">
    <property type="component" value="Chromosome 1"/>
</dbReference>
<dbReference type="AlphaFoldDB" id="A0A0H3KJ93"/>
<feature type="transmembrane region" description="Helical" evidence="2">
    <location>
        <begin position="84"/>
        <end position="104"/>
    </location>
</feature>
<proteinExistence type="inferred from homology"/>
<dbReference type="RefSeq" id="WP_012213461.1">
    <property type="nucleotide sequence ID" value="NC_010084.1"/>
</dbReference>
<dbReference type="Gene3D" id="1.20.120.1220">
    <property type="match status" value="1"/>
</dbReference>
<dbReference type="PANTHER" id="PTHR30487">
    <property type="entry name" value="TYPE 4 PREPILIN-LIKE PROTEINS LEADER PEPTIDE-PROCESSING ENZYME"/>
    <property type="match status" value="1"/>
</dbReference>
<evidence type="ECO:0000256" key="1">
    <source>
        <dbReference type="ARBA" id="ARBA00005801"/>
    </source>
</evidence>
<keyword evidence="2" id="KW-0812">Transmembrane</keyword>
<dbReference type="Pfam" id="PF01478">
    <property type="entry name" value="Peptidase_A24"/>
    <property type="match status" value="1"/>
</dbReference>
<evidence type="ECO:0000313" key="5">
    <source>
        <dbReference type="Proteomes" id="UP000008815"/>
    </source>
</evidence>
<dbReference type="EMBL" id="AP009385">
    <property type="protein sequence ID" value="BAG43434.1"/>
    <property type="molecule type" value="Genomic_DNA"/>
</dbReference>
<dbReference type="KEGG" id="bmu:Bmul_1735"/>
<organism evidence="4 5">
    <name type="scientific">Burkholderia multivorans (strain ATCC 17616 / 249)</name>
    <dbReference type="NCBI Taxonomy" id="395019"/>
    <lineage>
        <taxon>Bacteria</taxon>
        <taxon>Pseudomonadati</taxon>
        <taxon>Pseudomonadota</taxon>
        <taxon>Betaproteobacteria</taxon>
        <taxon>Burkholderiales</taxon>
        <taxon>Burkholderiaceae</taxon>
        <taxon>Burkholderia</taxon>
        <taxon>Burkholderia cepacia complex</taxon>
    </lineage>
</organism>
<dbReference type="GO" id="GO:0005886">
    <property type="term" value="C:plasma membrane"/>
    <property type="evidence" value="ECO:0007669"/>
    <property type="project" value="TreeGrafter"/>
</dbReference>
<dbReference type="InterPro" id="IPR000045">
    <property type="entry name" value="Prepilin_IV_endopep_pep"/>
</dbReference>
<evidence type="ECO:0000256" key="2">
    <source>
        <dbReference type="SAM" id="Phobius"/>
    </source>
</evidence>
<evidence type="ECO:0000313" key="4">
    <source>
        <dbReference type="EMBL" id="BAG43434.1"/>
    </source>
</evidence>
<feature type="domain" description="Prepilin type IV endopeptidase peptidase" evidence="3">
    <location>
        <begin position="9"/>
        <end position="112"/>
    </location>
</feature>
<reference evidence="4 5" key="1">
    <citation type="submission" date="2007-04" db="EMBL/GenBank/DDBJ databases">
        <title>Complete genome sequence of Burkholderia multivorans ATCC 17616.</title>
        <authorList>
            <person name="Ohtsubo Y."/>
            <person name="Yamashita A."/>
            <person name="Kurokawa K."/>
            <person name="Takami H."/>
            <person name="Yuhara S."/>
            <person name="Nishiyama E."/>
            <person name="Endo R."/>
            <person name="Miyazaki R."/>
            <person name="Ono A."/>
            <person name="Yano K."/>
            <person name="Ito M."/>
            <person name="Sota M."/>
            <person name="Yuji N."/>
            <person name="Hattori M."/>
            <person name="Tsuda M."/>
        </authorList>
    </citation>
    <scope>NUCLEOTIDE SEQUENCE [LARGE SCALE GENOMIC DNA]</scope>
    <source>
        <strain evidence="5">ATCC 17616 / 249</strain>
    </source>
</reference>